<dbReference type="RefSeq" id="WP_074613545.1">
    <property type="nucleotide sequence ID" value="NZ_FNUE01000002.1"/>
</dbReference>
<dbReference type="NCBIfam" id="TIGR04183">
    <property type="entry name" value="Por_Secre_tail"/>
    <property type="match status" value="1"/>
</dbReference>
<evidence type="ECO:0000313" key="4">
    <source>
        <dbReference type="EMBL" id="SEE41362.1"/>
    </source>
</evidence>
<evidence type="ECO:0000256" key="1">
    <source>
        <dbReference type="ARBA" id="ARBA00022729"/>
    </source>
</evidence>
<dbReference type="Proteomes" id="UP000183071">
    <property type="component" value="Unassembled WGS sequence"/>
</dbReference>
<proteinExistence type="predicted"/>
<feature type="signal peptide" evidence="2">
    <location>
        <begin position="1"/>
        <end position="21"/>
    </location>
</feature>
<reference evidence="4 5" key="1">
    <citation type="submission" date="2016-10" db="EMBL/GenBank/DDBJ databases">
        <authorList>
            <person name="Varghese N."/>
            <person name="Submissions S."/>
        </authorList>
    </citation>
    <scope>NUCLEOTIDE SEQUENCE [LARGE SCALE GENOMIC DNA]</scope>
    <source>
        <strain evidence="4 5">DSW-5</strain>
    </source>
</reference>
<keyword evidence="1 2" id="KW-0732">Signal</keyword>
<evidence type="ECO:0000313" key="5">
    <source>
        <dbReference type="Proteomes" id="UP000183071"/>
    </source>
</evidence>
<dbReference type="NCBIfam" id="NF012211">
    <property type="entry name" value="tand_rpt_95"/>
    <property type="match status" value="4"/>
</dbReference>
<name>A0A1H5IMD4_9FLAO</name>
<feature type="chain" id="PRO_5045428551" description="Pesticidal crystal protein Cry22Aa Ig-like domain-containing protein" evidence="2">
    <location>
        <begin position="22"/>
        <end position="2087"/>
    </location>
</feature>
<accession>A0A1H5IMD4</accession>
<protein>
    <recommendedName>
        <fullName evidence="3">Pesticidal crystal protein Cry22Aa Ig-like domain-containing protein</fullName>
    </recommendedName>
</protein>
<evidence type="ECO:0000259" key="3">
    <source>
        <dbReference type="Pfam" id="PF16403"/>
    </source>
</evidence>
<dbReference type="Pfam" id="PF16403">
    <property type="entry name" value="Bact_surface_Ig-like"/>
    <property type="match status" value="1"/>
</dbReference>
<dbReference type="InterPro" id="IPR026444">
    <property type="entry name" value="Secre_tail"/>
</dbReference>
<dbReference type="EMBL" id="FNUE01000002">
    <property type="protein sequence ID" value="SEE41362.1"/>
    <property type="molecule type" value="Genomic_DNA"/>
</dbReference>
<dbReference type="Pfam" id="PF17963">
    <property type="entry name" value="Big_9"/>
    <property type="match status" value="13"/>
</dbReference>
<comment type="caution">
    <text evidence="4">The sequence shown here is derived from an EMBL/GenBank/DDBJ whole genome shotgun (WGS) entry which is preliminary data.</text>
</comment>
<feature type="domain" description="Pesticidal crystal protein Cry22Aa Ig-like" evidence="3">
    <location>
        <begin position="536"/>
        <end position="591"/>
    </location>
</feature>
<dbReference type="Gene3D" id="2.60.40.2810">
    <property type="match status" value="1"/>
</dbReference>
<gene>
    <name evidence="4" type="ORF">SAMN05444353_1550</name>
</gene>
<organism evidence="4 5">
    <name type="scientific">Polaribacter dokdonensis DSW-5</name>
    <dbReference type="NCBI Taxonomy" id="1300348"/>
    <lineage>
        <taxon>Bacteria</taxon>
        <taxon>Pseudomonadati</taxon>
        <taxon>Bacteroidota</taxon>
        <taxon>Flavobacteriia</taxon>
        <taxon>Flavobacteriales</taxon>
        <taxon>Flavobacteriaceae</taxon>
    </lineage>
</organism>
<evidence type="ECO:0000256" key="2">
    <source>
        <dbReference type="SAM" id="SignalP"/>
    </source>
</evidence>
<keyword evidence="5" id="KW-1185">Reference proteome</keyword>
<dbReference type="Gene3D" id="2.60.40.3440">
    <property type="match status" value="9"/>
</dbReference>
<dbReference type="InterPro" id="IPR032179">
    <property type="entry name" value="Cry22Aa_Ig-like"/>
</dbReference>
<sequence>MIKKTTFLALFSFLAVFSAFSNNSLSSEDFGVPTVTFGSMISDNATNTLAKTGDEITITFTSDEDINTPTVTIAGQSAVVGGSGSSWTATYTVQVGDVQGSTAYSITNISSTSTSEAGTDVSGSGAVTIDTADPSVSSIAMVSDNTTNTLATTGDEITLTFVSSETINTPTVTIAGQSATVTNTGNNYTATYTVQAGDAQGAAAYSISNISDSSGNTGSTSSGSGAVTIDTASPSVSSIAMVSDNTPNTTARTGIEITLTFVSSETISTPTVTIAGQSATVTNSGNNYSASYFVQAGDTQGAAAYSISNFSDVSGNTGSTSSGSGAVTIDTVDPSVSNIAMVSNNTADTLAKAGDVITLTFTSSESINTPTVTIATQTASVTNTGNNYTATYTVQAGDFQGATAYQISNFSDSTGNAGSVSSGTGAVTIDTTAPTVGVTSNTIDVNLNTSTSITAADVNDASSDNNTSPANLTLALDQSTFSCSDIVAGQVSTAVTVTLTVTDEAGNSASLTKNVNVIDDEAPANVALVNPTYVHRTGTAYVEQGLTYNEACFEEVVIVSSDLDVNQWGTYTIVYKVVDKSGNESATVTRTQVVNDVPTTDAANFTVNQDTENHVFDVLDGDSFGNDGAESFTISGAMSAQNGTLILQDLGTADPTDDLVVYTPRATYNGPDSFTYTLEDENGDTVTTTVNIVVRPIVPVPVNDVATVDKNSSNNIIAVLANDDFGGNEANATHPLTFTNGSKSSASPEGGLISIEDNGTPNILTDDFIHYTPAADFIGTDTFMYTITDFDGDATTASVEVTVVEGSNGNTTPTATADTASVDFEEVEAIIDVLANDSAGSDLYIDNGLTLTNGTTSGASANGGLISVDNNGTATTSDDTFKYSAPAGFDGLDTFSYTITDTTGDASTALVSITVGAAAPLEGAVEDVVATPANTPILIDVLANDNFGTFGSGTLLINSPDHLTGDSAQGTGTLTLDNGGTGTINEADDKILYSPPTNFNGVDTFDYTLTVDSNQYQGTVTITVGTVVPPATTPTAVDDSITVDFESSNTVIAVLDNDSYGSDGLSTTHPLTLVNGKQSTATTKGGLISVSDHLLINDASDDVVLYSAPAGYSGSDSFSYTITDLNGDAATATVDILVSPAAALADPTAVDDAFSVANGSSSNDLDILDNDQFGSEGLASVTLSVGSEGGTLAINANGTANAEDITVTYTPAALFENGVETFTYTLEDNGTDTATATVTVTVGTVAPAVTVPTAVNDAVTVSAGSVDNVIDVLVNDTPGSEGYIDGGLTMTNGTLTSASTKGSAISIDNKGTNDTTDDVFNYTPSALAVTDGTDTFSYTITDATGDASTATVTVTIGPAATDVPTALDDTATAVEDTAISIDVLDNDVYGDDGAALVDALTVGANSDLGGTTAVVAGEIEYTPAANFVGTDTFEYTIEDGNGDTATATVTVTVTAEVVVNGTPTAVDDSITVDFESSNTVIAVLDNDSYGSDGLNTTHPLTLVNGKQSTATTKGGLISVSDHLLINDASDDVVLYSAPAGYSGSDSFSYTITDLNGDAATATVDILVSPAAALADPTAVDDAFSVANGSSSNDLDILDNDQFGSEGLASVTLSVGSEGGTLAINANGTANAEDITVTYTPAALFENGVETFTYTLEDNGTDTATATVTVTVGTVAPAVTVPTAVNDAVTVSAGSVDNVIDVLVNDTPGSEGYIDGGLTMTNGTLTSASTKGSAISIDNKGTNDTTDDVFNYTPSALAVTDGTDTFSYTITDATGDASTATVTVTIGPAATDVPTALDDTATAVEDTAISIDVLDNDVYGDDGAALVDALTVGANSDLGGTTAVVAGEIEYTPAANFVGTDTFEYTIEDGNGDTATATVTVTVTAEVVVNGTPTAVDDNVSVVRFSSSNSIDVLSNDDFGSDGPSLTHPITLSNGRSTGVSSGGRFISVNSNNTISYSPGSLISDSFEYTITDENGDATTGTVFITTTASRETPNSVTIGNTEVFVDNFLSYPNPSEGNLSTTLLSSVTTKATMILFDATGKVVSSSTLDLEEGVNQFDFNFNVKAGMLFMRIISAEKDFGTSKVVFK</sequence>